<feature type="transmembrane region" description="Helical" evidence="1">
    <location>
        <begin position="111"/>
        <end position="131"/>
    </location>
</feature>
<protein>
    <submittedName>
        <fullName evidence="2">Uncharacterized protein</fullName>
    </submittedName>
</protein>
<comment type="caution">
    <text evidence="2">The sequence shown here is derived from an EMBL/GenBank/DDBJ whole genome shotgun (WGS) entry which is preliminary data.</text>
</comment>
<keyword evidence="1" id="KW-0812">Transmembrane</keyword>
<gene>
    <name evidence="2" type="ORF">ACFSGX_14365</name>
</gene>
<keyword evidence="3" id="KW-1185">Reference proteome</keyword>
<accession>A0ABW4U1L1</accession>
<evidence type="ECO:0000256" key="1">
    <source>
        <dbReference type="SAM" id="Phobius"/>
    </source>
</evidence>
<sequence>MTTLFIEADEPLLVFSSVEEAEQHIEAADVRDGIYTRAFGRAGEPYSITTEGECVVIRPIEKPADPESLRELLRRSLQGVGQMVPHDADLPALVAATEAFWTKRQRFVSAASRWSCIVLIVMLGGLAMFVWA</sequence>
<evidence type="ECO:0000313" key="2">
    <source>
        <dbReference type="EMBL" id="MFD1951954.1"/>
    </source>
</evidence>
<evidence type="ECO:0000313" key="3">
    <source>
        <dbReference type="Proteomes" id="UP001597400"/>
    </source>
</evidence>
<organism evidence="2 3">
    <name type="scientific">Sphingomonas arantia</name>
    <dbReference type="NCBI Taxonomy" id="1460676"/>
    <lineage>
        <taxon>Bacteria</taxon>
        <taxon>Pseudomonadati</taxon>
        <taxon>Pseudomonadota</taxon>
        <taxon>Alphaproteobacteria</taxon>
        <taxon>Sphingomonadales</taxon>
        <taxon>Sphingomonadaceae</taxon>
        <taxon>Sphingomonas</taxon>
    </lineage>
</organism>
<proteinExistence type="predicted"/>
<dbReference type="EMBL" id="JBHUGS010000004">
    <property type="protein sequence ID" value="MFD1951954.1"/>
    <property type="molecule type" value="Genomic_DNA"/>
</dbReference>
<keyword evidence="1" id="KW-0472">Membrane</keyword>
<dbReference type="RefSeq" id="WP_380930958.1">
    <property type="nucleotide sequence ID" value="NZ_JBHUGS010000004.1"/>
</dbReference>
<dbReference type="Proteomes" id="UP001597400">
    <property type="component" value="Unassembled WGS sequence"/>
</dbReference>
<name>A0ABW4U1L1_9SPHN</name>
<reference evidence="3" key="1">
    <citation type="journal article" date="2019" name="Int. J. Syst. Evol. Microbiol.">
        <title>The Global Catalogue of Microorganisms (GCM) 10K type strain sequencing project: providing services to taxonomists for standard genome sequencing and annotation.</title>
        <authorList>
            <consortium name="The Broad Institute Genomics Platform"/>
            <consortium name="The Broad Institute Genome Sequencing Center for Infectious Disease"/>
            <person name="Wu L."/>
            <person name="Ma J."/>
        </authorList>
    </citation>
    <scope>NUCLEOTIDE SEQUENCE [LARGE SCALE GENOMIC DNA]</scope>
    <source>
        <strain evidence="3">CGMCC 1.12702</strain>
    </source>
</reference>
<keyword evidence="1" id="KW-1133">Transmembrane helix</keyword>